<dbReference type="AlphaFoldDB" id="A0A6A7BBM7"/>
<accession>A0A6A7BBM7</accession>
<proteinExistence type="predicted"/>
<organism evidence="2 3">
    <name type="scientific">Plenodomus tracheiphilus IPT5</name>
    <dbReference type="NCBI Taxonomy" id="1408161"/>
    <lineage>
        <taxon>Eukaryota</taxon>
        <taxon>Fungi</taxon>
        <taxon>Dikarya</taxon>
        <taxon>Ascomycota</taxon>
        <taxon>Pezizomycotina</taxon>
        <taxon>Dothideomycetes</taxon>
        <taxon>Pleosporomycetidae</taxon>
        <taxon>Pleosporales</taxon>
        <taxon>Pleosporineae</taxon>
        <taxon>Leptosphaeriaceae</taxon>
        <taxon>Plenodomus</taxon>
    </lineage>
</organism>
<evidence type="ECO:0000313" key="2">
    <source>
        <dbReference type="EMBL" id="KAF2852931.1"/>
    </source>
</evidence>
<keyword evidence="3" id="KW-1185">Reference proteome</keyword>
<feature type="compositionally biased region" description="Pro residues" evidence="1">
    <location>
        <begin position="16"/>
        <end position="36"/>
    </location>
</feature>
<sequence>MSGFMIRGAAKAPYGPGNPPPPPPGQPPPAREPVPPAKHKKPLPDMTAAELDLYRRKKVSNTAPNKKLPTMTPEEFALFQKNKEARQARKARIRLERLKAGLSVGPEKPKPGSEVVRDQFQAQGCDDAYRVHDVDIRSALPLPTQDSRHVRRKKLQDHTSSNDGYRSPLLSAQEQSYRSRSPVWQRESHTSGQTEWIHDEHEKYAQGCDGRGLYSQCYRSRSPPRQPSVQTDGGVRSFSDLAASGGYGDNDYWAEDQQPEQSGDRHSQQRPYEAKQTQVTSSQPRYDRGFEIEDEVDWDDDDLNEQEVSPENAKLIMPRRTSVQPARASGSHEWQGKESKSVQYWQDGQDTWMDDRPRDAPVEQPVVDHRHGDHDDVKYDRDTLSQVQHLDHTPAKSSTAQPVASVALKPPRKPVRIPDTVYNLRAYEAELEKSMPDSWATNPHITATGKIKPFVYGGGRQLDLGLCYATFLTNAECKSKQKCPWRHHPLREDEVKWLSSGVQPEGAKFLKKVEKFWAYPKIPLPGANLAEKADIGRGALTKPVLC</sequence>
<feature type="compositionally biased region" description="Polar residues" evidence="1">
    <location>
        <begin position="158"/>
        <end position="179"/>
    </location>
</feature>
<evidence type="ECO:0000256" key="1">
    <source>
        <dbReference type="SAM" id="MobiDB-lite"/>
    </source>
</evidence>
<feature type="region of interest" description="Disordered" evidence="1">
    <location>
        <begin position="216"/>
        <end position="287"/>
    </location>
</feature>
<feature type="region of interest" description="Disordered" evidence="1">
    <location>
        <begin position="140"/>
        <end position="198"/>
    </location>
</feature>
<name>A0A6A7BBM7_9PLEO</name>
<dbReference type="EMBL" id="MU006297">
    <property type="protein sequence ID" value="KAF2852931.1"/>
    <property type="molecule type" value="Genomic_DNA"/>
</dbReference>
<feature type="region of interest" description="Disordered" evidence="1">
    <location>
        <begin position="1"/>
        <end position="47"/>
    </location>
</feature>
<feature type="region of interest" description="Disordered" evidence="1">
    <location>
        <begin position="319"/>
        <end position="341"/>
    </location>
</feature>
<dbReference type="OrthoDB" id="3797593at2759"/>
<feature type="compositionally biased region" description="Polar residues" evidence="1">
    <location>
        <begin position="275"/>
        <end position="284"/>
    </location>
</feature>
<gene>
    <name evidence="2" type="ORF">T440DRAFT_525406</name>
</gene>
<evidence type="ECO:0000313" key="3">
    <source>
        <dbReference type="Proteomes" id="UP000799423"/>
    </source>
</evidence>
<dbReference type="Proteomes" id="UP000799423">
    <property type="component" value="Unassembled WGS sequence"/>
</dbReference>
<protein>
    <submittedName>
        <fullName evidence="2">Uncharacterized protein</fullName>
    </submittedName>
</protein>
<reference evidence="2" key="1">
    <citation type="submission" date="2020-01" db="EMBL/GenBank/DDBJ databases">
        <authorList>
            <consortium name="DOE Joint Genome Institute"/>
            <person name="Haridas S."/>
            <person name="Albert R."/>
            <person name="Binder M."/>
            <person name="Bloem J."/>
            <person name="Labutti K."/>
            <person name="Salamov A."/>
            <person name="Andreopoulos B."/>
            <person name="Baker S.E."/>
            <person name="Barry K."/>
            <person name="Bills G."/>
            <person name="Bluhm B.H."/>
            <person name="Cannon C."/>
            <person name="Castanera R."/>
            <person name="Culley D.E."/>
            <person name="Daum C."/>
            <person name="Ezra D."/>
            <person name="Gonzalez J.B."/>
            <person name="Henrissat B."/>
            <person name="Kuo A."/>
            <person name="Liang C."/>
            <person name="Lipzen A."/>
            <person name="Lutzoni F."/>
            <person name="Magnuson J."/>
            <person name="Mondo S."/>
            <person name="Nolan M."/>
            <person name="Ohm R."/>
            <person name="Pangilinan J."/>
            <person name="Park H.-J."/>
            <person name="Ramirez L."/>
            <person name="Alfaro M."/>
            <person name="Sun H."/>
            <person name="Tritt A."/>
            <person name="Yoshinaga Y."/>
            <person name="Zwiers L.-H."/>
            <person name="Turgeon B.G."/>
            <person name="Goodwin S.B."/>
            <person name="Spatafora J.W."/>
            <person name="Crous P.W."/>
            <person name="Grigoriev I.V."/>
        </authorList>
    </citation>
    <scope>NUCLEOTIDE SEQUENCE</scope>
    <source>
        <strain evidence="2">IPT5</strain>
    </source>
</reference>